<dbReference type="InterPro" id="IPR005821">
    <property type="entry name" value="Ion_trans_dom"/>
</dbReference>
<feature type="region of interest" description="Disordered" evidence="12">
    <location>
        <begin position="494"/>
        <end position="517"/>
    </location>
</feature>
<keyword evidence="5" id="KW-0631">Potassium channel</keyword>
<keyword evidence="10 13" id="KW-0472">Membrane</keyword>
<dbReference type="GO" id="GO:0001508">
    <property type="term" value="P:action potential"/>
    <property type="evidence" value="ECO:0007669"/>
    <property type="project" value="TreeGrafter"/>
</dbReference>
<gene>
    <name evidence="15" type="ORF">IAA69_06515</name>
</gene>
<evidence type="ECO:0000256" key="5">
    <source>
        <dbReference type="ARBA" id="ARBA00022826"/>
    </source>
</evidence>
<dbReference type="Proteomes" id="UP000824261">
    <property type="component" value="Unassembled WGS sequence"/>
</dbReference>
<dbReference type="GO" id="GO:0005249">
    <property type="term" value="F:voltage-gated potassium channel activity"/>
    <property type="evidence" value="ECO:0007669"/>
    <property type="project" value="InterPro"/>
</dbReference>
<evidence type="ECO:0000256" key="7">
    <source>
        <dbReference type="ARBA" id="ARBA00022958"/>
    </source>
</evidence>
<proteinExistence type="predicted"/>
<dbReference type="PANTHER" id="PTHR11537">
    <property type="entry name" value="VOLTAGE-GATED POTASSIUM CHANNEL"/>
    <property type="match status" value="1"/>
</dbReference>
<evidence type="ECO:0000313" key="15">
    <source>
        <dbReference type="EMBL" id="HIR01896.1"/>
    </source>
</evidence>
<evidence type="ECO:0000256" key="6">
    <source>
        <dbReference type="ARBA" id="ARBA00022882"/>
    </source>
</evidence>
<evidence type="ECO:0000256" key="3">
    <source>
        <dbReference type="ARBA" id="ARBA00022538"/>
    </source>
</evidence>
<comment type="caution">
    <text evidence="15">The sequence shown here is derived from an EMBL/GenBank/DDBJ whole genome shotgun (WGS) entry which is preliminary data.</text>
</comment>
<feature type="transmembrane region" description="Helical" evidence="13">
    <location>
        <begin position="86"/>
        <end position="109"/>
    </location>
</feature>
<evidence type="ECO:0000259" key="14">
    <source>
        <dbReference type="Pfam" id="PF00520"/>
    </source>
</evidence>
<keyword evidence="6" id="KW-0851">Voltage-gated channel</keyword>
<feature type="transmembrane region" description="Helical" evidence="13">
    <location>
        <begin position="145"/>
        <end position="165"/>
    </location>
</feature>
<dbReference type="InterPro" id="IPR028325">
    <property type="entry name" value="VG_K_chnl"/>
</dbReference>
<evidence type="ECO:0000256" key="2">
    <source>
        <dbReference type="ARBA" id="ARBA00022448"/>
    </source>
</evidence>
<dbReference type="Gene3D" id="1.10.287.70">
    <property type="match status" value="1"/>
</dbReference>
<name>A0A9D1A103_9ACTN</name>
<evidence type="ECO:0000256" key="1">
    <source>
        <dbReference type="ARBA" id="ARBA00004141"/>
    </source>
</evidence>
<evidence type="ECO:0000313" key="16">
    <source>
        <dbReference type="Proteomes" id="UP000824261"/>
    </source>
</evidence>
<dbReference type="AlphaFoldDB" id="A0A9D1A103"/>
<dbReference type="Gene3D" id="1.10.1760.20">
    <property type="match status" value="1"/>
</dbReference>
<comment type="subcellular location">
    <subcellularLocation>
        <location evidence="1">Membrane</location>
        <topology evidence="1">Multi-pass membrane protein</topology>
    </subcellularLocation>
</comment>
<protein>
    <submittedName>
        <fullName evidence="15">Ion transporter</fullName>
    </submittedName>
</protein>
<accession>A0A9D1A103</accession>
<feature type="transmembrane region" description="Helical" evidence="13">
    <location>
        <begin position="21"/>
        <end position="39"/>
    </location>
</feature>
<dbReference type="Pfam" id="PF00520">
    <property type="entry name" value="Ion_trans"/>
    <property type="match status" value="1"/>
</dbReference>
<feature type="transmembrane region" description="Helical" evidence="13">
    <location>
        <begin position="371"/>
        <end position="397"/>
    </location>
</feature>
<dbReference type="Gene3D" id="1.20.120.350">
    <property type="entry name" value="Voltage-gated potassium channels. Chain C"/>
    <property type="match status" value="1"/>
</dbReference>
<dbReference type="PRINTS" id="PR01333">
    <property type="entry name" value="2POREKCHANEL"/>
</dbReference>
<evidence type="ECO:0000256" key="12">
    <source>
        <dbReference type="SAM" id="MobiDB-lite"/>
    </source>
</evidence>
<feature type="transmembrane region" description="Helical" evidence="13">
    <location>
        <begin position="273"/>
        <end position="293"/>
    </location>
</feature>
<dbReference type="InterPro" id="IPR003280">
    <property type="entry name" value="2pore_dom_K_chnl"/>
</dbReference>
<organism evidence="15 16">
    <name type="scientific">Candidatus Aveggerthella stercoripullorum</name>
    <dbReference type="NCBI Taxonomy" id="2840688"/>
    <lineage>
        <taxon>Bacteria</taxon>
        <taxon>Bacillati</taxon>
        <taxon>Actinomycetota</taxon>
        <taxon>Coriobacteriia</taxon>
        <taxon>Eggerthellales</taxon>
        <taxon>Eggerthellaceae</taxon>
        <taxon>Eggerthellaceae incertae sedis</taxon>
        <taxon>Candidatus Aveggerthella</taxon>
    </lineage>
</organism>
<keyword evidence="3" id="KW-0633">Potassium transport</keyword>
<feature type="domain" description="Ion transport" evidence="14">
    <location>
        <begin position="20"/>
        <end position="230"/>
    </location>
</feature>
<keyword evidence="8 13" id="KW-1133">Transmembrane helix</keyword>
<evidence type="ECO:0000256" key="4">
    <source>
        <dbReference type="ARBA" id="ARBA00022692"/>
    </source>
</evidence>
<evidence type="ECO:0000256" key="13">
    <source>
        <dbReference type="SAM" id="Phobius"/>
    </source>
</evidence>
<dbReference type="PANTHER" id="PTHR11537:SF254">
    <property type="entry name" value="POTASSIUM VOLTAGE-GATED CHANNEL PROTEIN SHAB"/>
    <property type="match status" value="1"/>
</dbReference>
<evidence type="ECO:0000256" key="11">
    <source>
        <dbReference type="ARBA" id="ARBA00023303"/>
    </source>
</evidence>
<keyword evidence="7" id="KW-0630">Potassium</keyword>
<dbReference type="PRINTS" id="PR00169">
    <property type="entry name" value="KCHANNEL"/>
</dbReference>
<dbReference type="SUPFAM" id="SSF81324">
    <property type="entry name" value="Voltage-gated potassium channels"/>
    <property type="match status" value="1"/>
</dbReference>
<reference evidence="15" key="1">
    <citation type="submission" date="2020-10" db="EMBL/GenBank/DDBJ databases">
        <authorList>
            <person name="Gilroy R."/>
        </authorList>
    </citation>
    <scope>NUCLEOTIDE SEQUENCE</scope>
    <source>
        <strain evidence="15">ChiGjej1B1-2707</strain>
    </source>
</reference>
<dbReference type="EMBL" id="DVGB01000080">
    <property type="protein sequence ID" value="HIR01896.1"/>
    <property type="molecule type" value="Genomic_DNA"/>
</dbReference>
<feature type="transmembrane region" description="Helical" evidence="13">
    <location>
        <begin position="341"/>
        <end position="359"/>
    </location>
</feature>
<reference evidence="15" key="2">
    <citation type="journal article" date="2021" name="PeerJ">
        <title>Extensive microbial diversity within the chicken gut microbiome revealed by metagenomics and culture.</title>
        <authorList>
            <person name="Gilroy R."/>
            <person name="Ravi A."/>
            <person name="Getino M."/>
            <person name="Pursley I."/>
            <person name="Horton D.L."/>
            <person name="Alikhan N.F."/>
            <person name="Baker D."/>
            <person name="Gharbi K."/>
            <person name="Hall N."/>
            <person name="Watson M."/>
            <person name="Adriaenssens E.M."/>
            <person name="Foster-Nyarko E."/>
            <person name="Jarju S."/>
            <person name="Secka A."/>
            <person name="Antonio M."/>
            <person name="Oren A."/>
            <person name="Chaudhuri R.R."/>
            <person name="La Ragione R."/>
            <person name="Hildebrand F."/>
            <person name="Pallen M.J."/>
        </authorList>
    </citation>
    <scope>NUCLEOTIDE SEQUENCE</scope>
    <source>
        <strain evidence="15">ChiGjej1B1-2707</strain>
    </source>
</reference>
<evidence type="ECO:0000256" key="9">
    <source>
        <dbReference type="ARBA" id="ARBA00023065"/>
    </source>
</evidence>
<keyword evidence="4 13" id="KW-0812">Transmembrane</keyword>
<dbReference type="GO" id="GO:0008076">
    <property type="term" value="C:voltage-gated potassium channel complex"/>
    <property type="evidence" value="ECO:0007669"/>
    <property type="project" value="InterPro"/>
</dbReference>
<evidence type="ECO:0000256" key="8">
    <source>
        <dbReference type="ARBA" id="ARBA00022989"/>
    </source>
</evidence>
<keyword evidence="2" id="KW-0813">Transport</keyword>
<keyword evidence="11" id="KW-0407">Ion channel</keyword>
<feature type="transmembrane region" description="Helical" evidence="13">
    <location>
        <begin position="202"/>
        <end position="227"/>
    </location>
</feature>
<keyword evidence="9" id="KW-0406">Ion transport</keyword>
<sequence length="517" mass="56691">MRTRIFQIVQRAQKDDALSRAYDAFVAAVAFLSIVPLMFRPQDMGPHLAAFMSGLELTSVYVLSFDYLLRWMTYDLKCGKPGWRSFIAYPFTPLAIVDLLSILPSLGVLPTNFLFLRALRVTRVFRYSKHLTIVGNVLKAERRTLLSVLAVALMYVFVCALIMFSNEPGTFDNFLDALYWACITLTTVGYGDVYPTTDLGKIVAMTSSFFGMAVIAMPAGVITSGFLQQVRKMQQDREGYFDHTLREAHIPFDATRARLRDGIRAWTKDHPRAYTYLVTMAACTLLDIALYALRTAFDLPLWLDTVGTGLAAILLEPSAGLIVGFADNVVLALQIGSAGDLLYYLLSAFAALVVGTLFARSKTISAKRVCLAFVLLVGVGTLLLFALSRIVTGTALTASAQQAYLTAFLAAHAAEPLAQFLAILVDRTVDTVFTLALVLVLRRAIVGSRIDPQRWTGAIDPNAAHDAVVQPTVPTSTRHVPAVEFLLDEVEEIRTNKADGNTAPERTKPSNGGGDRQ</sequence>
<evidence type="ECO:0000256" key="10">
    <source>
        <dbReference type="ARBA" id="ARBA00023136"/>
    </source>
</evidence>
<dbReference type="InterPro" id="IPR027359">
    <property type="entry name" value="Volt_channel_dom_sf"/>
</dbReference>